<proteinExistence type="predicted"/>
<dbReference type="EMBL" id="CADCVE010000001">
    <property type="protein sequence ID" value="CAA9435308.1"/>
    <property type="molecule type" value="Genomic_DNA"/>
</dbReference>
<organism evidence="1">
    <name type="scientific">uncultured Rubrobacteraceae bacterium</name>
    <dbReference type="NCBI Taxonomy" id="349277"/>
    <lineage>
        <taxon>Bacteria</taxon>
        <taxon>Bacillati</taxon>
        <taxon>Actinomycetota</taxon>
        <taxon>Rubrobacteria</taxon>
        <taxon>Rubrobacterales</taxon>
        <taxon>Rubrobacteraceae</taxon>
        <taxon>environmental samples</taxon>
    </lineage>
</organism>
<evidence type="ECO:0000313" key="1">
    <source>
        <dbReference type="EMBL" id="CAA9435308.1"/>
    </source>
</evidence>
<dbReference type="AlphaFoldDB" id="A0A6J4QAN4"/>
<name>A0A6J4QAN4_9ACTN</name>
<accession>A0A6J4QAN4</accession>
<protein>
    <submittedName>
        <fullName evidence="1">Uncharacterized protein</fullName>
    </submittedName>
</protein>
<reference evidence="1" key="1">
    <citation type="submission" date="2020-02" db="EMBL/GenBank/DDBJ databases">
        <authorList>
            <person name="Meier V. D."/>
        </authorList>
    </citation>
    <scope>NUCLEOTIDE SEQUENCE</scope>
    <source>
        <strain evidence="1">AVDCRST_MAG28</strain>
    </source>
</reference>
<gene>
    <name evidence="1" type="ORF">AVDCRST_MAG28-1778</name>
</gene>
<sequence>MNGRYGTSPAGRFGYQKGGLVYYGDEGRETSTERLMAKLEGEG</sequence>